<protein>
    <submittedName>
        <fullName evidence="5">C4-dicarboxylate ABC transporter substrate-binding protein</fullName>
    </submittedName>
</protein>
<dbReference type="OrthoDB" id="7239472at2"/>
<feature type="signal peptide" evidence="4">
    <location>
        <begin position="1"/>
        <end position="23"/>
    </location>
</feature>
<dbReference type="AlphaFoldDB" id="A0A438AHC0"/>
<dbReference type="Pfam" id="PF03480">
    <property type="entry name" value="DctP"/>
    <property type="match status" value="1"/>
</dbReference>
<dbReference type="PANTHER" id="PTHR33376:SF15">
    <property type="entry name" value="BLL6794 PROTEIN"/>
    <property type="match status" value="1"/>
</dbReference>
<dbReference type="InterPro" id="IPR018389">
    <property type="entry name" value="DctP_fam"/>
</dbReference>
<dbReference type="NCBIfam" id="NF037995">
    <property type="entry name" value="TRAP_S1"/>
    <property type="match status" value="1"/>
</dbReference>
<dbReference type="PANTHER" id="PTHR33376">
    <property type="match status" value="1"/>
</dbReference>
<sequence>MKKTALTLAVAGFAAGFAATADARDLRLAPGAPPAHPAYDPMYLTLQENLPSETGDALTGTMLGTEVVNIGTMLASLQSQVAEVGNFLPLYYPATVPSSALAGDLAFLGTNPHAMGAAMTEYVVTCEDCLEEFKEAGLVFVGAGSSDVYVLMTDQPVETPQDMQGLRLRSGGSPFSRWAESMGAAPASVPVSDQFEQMSQGVINGTMASVNDLVSYRMVDLVKYVTEIPLGTYHATSNFTVALPTWQSLSAEERAGFMRAANKGNVAFTQDWGYDRPERARQEARDAGIEFIEPSQELIDATEKFTTEDLATVESMAADTYGIEGAGDKIARFQELVEKWTAIVDETGGDLDALAQRQQEEIWDKVDPEAYGL</sequence>
<proteinExistence type="predicted"/>
<dbReference type="GO" id="GO:0055085">
    <property type="term" value="P:transmembrane transport"/>
    <property type="evidence" value="ECO:0007669"/>
    <property type="project" value="InterPro"/>
</dbReference>
<comment type="subcellular location">
    <subcellularLocation>
        <location evidence="1">Periplasm</location>
    </subcellularLocation>
</comment>
<dbReference type="InterPro" id="IPR038404">
    <property type="entry name" value="TRAP_DctP_sf"/>
</dbReference>
<keyword evidence="2 4" id="KW-0732">Signal</keyword>
<name>A0A438AHC0_9RHOB</name>
<feature type="chain" id="PRO_5019219365" evidence="4">
    <location>
        <begin position="24"/>
        <end position="373"/>
    </location>
</feature>
<dbReference type="RefSeq" id="WP_127906787.1">
    <property type="nucleotide sequence ID" value="NZ_RQXX01000003.1"/>
</dbReference>
<evidence type="ECO:0000256" key="2">
    <source>
        <dbReference type="ARBA" id="ARBA00022729"/>
    </source>
</evidence>
<gene>
    <name evidence="5" type="ORF">EKE94_11760</name>
</gene>
<evidence type="ECO:0000256" key="3">
    <source>
        <dbReference type="ARBA" id="ARBA00022764"/>
    </source>
</evidence>
<reference evidence="5 6" key="1">
    <citation type="submission" date="2018-11" db="EMBL/GenBank/DDBJ databases">
        <title>Mesobaculum littorinae gen. nov., sp. nov., isolated from Littorina scabra that represents a novel genus of the order Rhodobacteraceae.</title>
        <authorList>
            <person name="Li F."/>
        </authorList>
    </citation>
    <scope>NUCLEOTIDE SEQUENCE [LARGE SCALE GENOMIC DNA]</scope>
    <source>
        <strain evidence="5 6">M0103</strain>
    </source>
</reference>
<evidence type="ECO:0000256" key="4">
    <source>
        <dbReference type="SAM" id="SignalP"/>
    </source>
</evidence>
<keyword evidence="3" id="KW-0574">Periplasm</keyword>
<evidence type="ECO:0000313" key="5">
    <source>
        <dbReference type="EMBL" id="RVV98121.1"/>
    </source>
</evidence>
<dbReference type="Proteomes" id="UP000285908">
    <property type="component" value="Unassembled WGS sequence"/>
</dbReference>
<evidence type="ECO:0000256" key="1">
    <source>
        <dbReference type="ARBA" id="ARBA00004418"/>
    </source>
</evidence>
<dbReference type="GO" id="GO:0042597">
    <property type="term" value="C:periplasmic space"/>
    <property type="evidence" value="ECO:0007669"/>
    <property type="project" value="UniProtKB-SubCell"/>
</dbReference>
<accession>A0A438AHC0</accession>
<comment type="caution">
    <text evidence="5">The sequence shown here is derived from an EMBL/GenBank/DDBJ whole genome shotgun (WGS) entry which is preliminary data.</text>
</comment>
<keyword evidence="6" id="KW-1185">Reference proteome</keyword>
<dbReference type="Gene3D" id="3.40.190.170">
    <property type="entry name" value="Bacterial extracellular solute-binding protein, family 7"/>
    <property type="match status" value="1"/>
</dbReference>
<evidence type="ECO:0000313" key="6">
    <source>
        <dbReference type="Proteomes" id="UP000285908"/>
    </source>
</evidence>
<organism evidence="5 6">
    <name type="scientific">Mesobaculum littorinae</name>
    <dbReference type="NCBI Taxonomy" id="2486419"/>
    <lineage>
        <taxon>Bacteria</taxon>
        <taxon>Pseudomonadati</taxon>
        <taxon>Pseudomonadota</taxon>
        <taxon>Alphaproteobacteria</taxon>
        <taxon>Rhodobacterales</taxon>
        <taxon>Roseobacteraceae</taxon>
        <taxon>Mesobaculum</taxon>
    </lineage>
</organism>
<dbReference type="EMBL" id="RQXX01000003">
    <property type="protein sequence ID" value="RVV98121.1"/>
    <property type="molecule type" value="Genomic_DNA"/>
</dbReference>